<dbReference type="InterPro" id="IPR035965">
    <property type="entry name" value="PAS-like_dom_sf"/>
</dbReference>
<dbReference type="PROSITE" id="PS50112">
    <property type="entry name" value="PAS"/>
    <property type="match status" value="1"/>
</dbReference>
<keyword evidence="8" id="KW-0238">DNA-binding</keyword>
<evidence type="ECO:0000256" key="2">
    <source>
        <dbReference type="ARBA" id="ARBA00022723"/>
    </source>
</evidence>
<dbReference type="RefSeq" id="WP_013406267.1">
    <property type="nucleotide sequence ID" value="NC_014654.1"/>
</dbReference>
<evidence type="ECO:0000256" key="3">
    <source>
        <dbReference type="ARBA" id="ARBA00022741"/>
    </source>
</evidence>
<dbReference type="PROSITE" id="PS00676">
    <property type="entry name" value="SIGMA54_INTERACT_2"/>
    <property type="match status" value="1"/>
</dbReference>
<dbReference type="EMBL" id="CP002304">
    <property type="protein sequence ID" value="ADQ15190.1"/>
    <property type="molecule type" value="Genomic_DNA"/>
</dbReference>
<accession>E4RIX0</accession>
<dbReference type="HOGENOM" id="CLU_000445_71_0_9"/>
<evidence type="ECO:0000256" key="4">
    <source>
        <dbReference type="ARBA" id="ARBA00022840"/>
    </source>
</evidence>
<dbReference type="Pfam" id="PF25601">
    <property type="entry name" value="AAA_lid_14"/>
    <property type="match status" value="1"/>
</dbReference>
<dbReference type="GO" id="GO:0003677">
    <property type="term" value="F:DNA binding"/>
    <property type="evidence" value="ECO:0007669"/>
    <property type="project" value="UniProtKB-KW"/>
</dbReference>
<dbReference type="PROSITE" id="PS50045">
    <property type="entry name" value="SIGMA54_INTERACT_4"/>
    <property type="match status" value="1"/>
</dbReference>
<dbReference type="InterPro" id="IPR058031">
    <property type="entry name" value="AAA_lid_NorR"/>
</dbReference>
<feature type="domain" description="4Fe-4S ferredoxin-type" evidence="12">
    <location>
        <begin position="1"/>
        <end position="29"/>
    </location>
</feature>
<keyword evidence="7" id="KW-0805">Transcription regulation</keyword>
<feature type="domain" description="PAS" evidence="11">
    <location>
        <begin position="413"/>
        <end position="458"/>
    </location>
</feature>
<keyword evidence="3" id="KW-0547">Nucleotide-binding</keyword>
<dbReference type="GO" id="GO:0006355">
    <property type="term" value="P:regulation of DNA-templated transcription"/>
    <property type="evidence" value="ECO:0007669"/>
    <property type="project" value="InterPro"/>
</dbReference>
<dbReference type="eggNOG" id="COG4624">
    <property type="taxonomic scope" value="Bacteria"/>
</dbReference>
<keyword evidence="2" id="KW-0479">Metal-binding</keyword>
<evidence type="ECO:0000256" key="6">
    <source>
        <dbReference type="ARBA" id="ARBA00023014"/>
    </source>
</evidence>
<evidence type="ECO:0000256" key="1">
    <source>
        <dbReference type="ARBA" id="ARBA00022485"/>
    </source>
</evidence>
<keyword evidence="5" id="KW-0408">Iron</keyword>
<proteinExistence type="predicted"/>
<dbReference type="GO" id="GO:0046872">
    <property type="term" value="F:metal ion binding"/>
    <property type="evidence" value="ECO:0007669"/>
    <property type="project" value="UniProtKB-KW"/>
</dbReference>
<evidence type="ECO:0000313" key="15">
    <source>
        <dbReference type="Proteomes" id="UP000007434"/>
    </source>
</evidence>
<dbReference type="CDD" id="cd00130">
    <property type="entry name" value="PAS"/>
    <property type="match status" value="1"/>
</dbReference>
<evidence type="ECO:0000256" key="8">
    <source>
        <dbReference type="ARBA" id="ARBA00023125"/>
    </source>
</evidence>
<dbReference type="SUPFAM" id="SSF52540">
    <property type="entry name" value="P-loop containing nucleoside triphosphate hydrolases"/>
    <property type="match status" value="1"/>
</dbReference>
<evidence type="ECO:0000259" key="13">
    <source>
        <dbReference type="PROSITE" id="PS51656"/>
    </source>
</evidence>
<evidence type="ECO:0000259" key="12">
    <source>
        <dbReference type="PROSITE" id="PS51379"/>
    </source>
</evidence>
<dbReference type="InterPro" id="IPR004108">
    <property type="entry name" value="Fe_hydrogenase_lsu_C"/>
</dbReference>
<dbReference type="InterPro" id="IPR007202">
    <property type="entry name" value="4Fe-4S_dom"/>
</dbReference>
<dbReference type="FunFam" id="3.40.50.300:FF:000006">
    <property type="entry name" value="DNA-binding transcriptional regulator NtrC"/>
    <property type="match status" value="1"/>
</dbReference>
<dbReference type="InterPro" id="IPR009057">
    <property type="entry name" value="Homeodomain-like_sf"/>
</dbReference>
<dbReference type="InterPro" id="IPR017896">
    <property type="entry name" value="4Fe4S_Fe-S-bd"/>
</dbReference>
<name>E4RIX0_HALHG</name>
<dbReference type="SUPFAM" id="SSF53920">
    <property type="entry name" value="Fe-only hydrogenase"/>
    <property type="match status" value="1"/>
</dbReference>
<reference evidence="14 15" key="2">
    <citation type="journal article" date="2011" name="J. Bacteriol.">
        <title>Complete Genome Sequence of the Haloalkaliphilic, Hydrogen Producing Halanaerobium hydrogenoformans.</title>
        <authorList>
            <person name="Brown S.D."/>
            <person name="Begemann M.B."/>
            <person name="Mormile M.R."/>
            <person name="Wall J.D."/>
            <person name="Han C.S."/>
            <person name="Goodwin L.A."/>
            <person name="Pitluck S."/>
            <person name="Land M.L."/>
            <person name="Hauser L.J."/>
            <person name="Elias D.A."/>
        </authorList>
    </citation>
    <scope>NUCLEOTIDE SEQUENCE [LARGE SCALE GENOMIC DNA]</scope>
    <source>
        <strain evidence="15">sapolanicus</strain>
    </source>
</reference>
<dbReference type="Pfam" id="PF00158">
    <property type="entry name" value="Sigma54_activat"/>
    <property type="match status" value="1"/>
</dbReference>
<dbReference type="PANTHER" id="PTHR32071">
    <property type="entry name" value="TRANSCRIPTIONAL REGULATORY PROTEIN"/>
    <property type="match status" value="1"/>
</dbReference>
<evidence type="ECO:0000259" key="11">
    <source>
        <dbReference type="PROSITE" id="PS50112"/>
    </source>
</evidence>
<dbReference type="NCBIfam" id="TIGR00229">
    <property type="entry name" value="sensory_box"/>
    <property type="match status" value="1"/>
</dbReference>
<dbReference type="Pfam" id="PF02906">
    <property type="entry name" value="Fe_hyd_lg_C"/>
    <property type="match status" value="1"/>
</dbReference>
<feature type="domain" description="4Fe-4S" evidence="13">
    <location>
        <begin position="351"/>
        <end position="413"/>
    </location>
</feature>
<dbReference type="PROSITE" id="PS51379">
    <property type="entry name" value="4FE4S_FER_2"/>
    <property type="match status" value="2"/>
</dbReference>
<dbReference type="InterPro" id="IPR000014">
    <property type="entry name" value="PAS"/>
</dbReference>
<dbReference type="Gene3D" id="3.30.70.20">
    <property type="match status" value="1"/>
</dbReference>
<feature type="domain" description="4Fe-4S ferredoxin-type" evidence="12">
    <location>
        <begin position="30"/>
        <end position="59"/>
    </location>
</feature>
<dbReference type="Gene3D" id="1.10.8.60">
    <property type="match status" value="1"/>
</dbReference>
<dbReference type="InterPro" id="IPR025662">
    <property type="entry name" value="Sigma_54_int_dom_ATP-bd_1"/>
</dbReference>
<dbReference type="eggNOG" id="COG3829">
    <property type="taxonomic scope" value="Bacteria"/>
</dbReference>
<dbReference type="InterPro" id="IPR009016">
    <property type="entry name" value="Fe_hydrogenase"/>
</dbReference>
<evidence type="ECO:0000313" key="14">
    <source>
        <dbReference type="EMBL" id="ADQ15190.1"/>
    </source>
</evidence>
<evidence type="ECO:0000259" key="10">
    <source>
        <dbReference type="PROSITE" id="PS50045"/>
    </source>
</evidence>
<dbReference type="PROSITE" id="PS00688">
    <property type="entry name" value="SIGMA54_INTERACT_3"/>
    <property type="match status" value="1"/>
</dbReference>
<dbReference type="KEGG" id="has:Halsa_1771"/>
<sequence length="847" mass="97131">MFIKILKEYCHECYACVRNCPVSAVKVNEGKVEVIEERCIHCGKCVNLCSQNAREIISEKDLVLKLLTEESNIAVALAPSYAVYNRLWQKEDWFSILKKLGFNNIYEVAWGAELICDKYTEILQKTDKSLISSACPVIVNLINKYYPQLSDNLIEVVSPMRALCRYLKKEKPLEKLVLIGPCQAKKIELKEEENLAAVLTFSELFSIAEQLEIEQEVNNNKQSKVELNFDKKDISNSARSLAIGGELLKKVSDYNDNSLHIEGEKEVIELIEALKDGDIELKFADLLFCKGCIDGFDLKDKNYYVKERNFFNYLKSNSYFNKYNKDIAAQIDLSCQYQNEDISLPEPSEEKLWEILNKTDKYSEEDLLDCGACGYNSCWDKAVAVAQGLAEVNICLPYLLKEKRGELKEIQKVNKNLDLIISSSYDGIMLLDKNGVVEKINTSYLEMLGLNLTEVKGRRITEVEKELELYPLFELKLLENKNKITFVQNHGENQRIILTAKPIKNQAGELEQIIINARDLSEINFNDSKNDLNNQDIPDYIISKSKEMKKILNLAVRVAETESTILITGESGTGKEVIARFIYEKSKKSGDFVKINCAAIPKNLLESELFGYEEGSFSGAKRKGKKGLIENADGGTLFLDEIAELPFSMQAKLLQVIQDHKLSRVGGLEEIEVDFRLITATNRDLKNMVENKEFREDLFYRLNVVPINIAPLRERREDIPALINYYSKQYMQKYQKNIEFNSEARELLYKYNYPGNVRELSNIIERIIITADDNKITKEDLKELLNIEIEENKEITVEQIIPLKEAVAQVEKDILAMLKEDLTTYEIADLLKVNQSTVVRKLKKYFN</sequence>
<dbReference type="InterPro" id="IPR027417">
    <property type="entry name" value="P-loop_NTPase"/>
</dbReference>
<dbReference type="InterPro" id="IPR002078">
    <property type="entry name" value="Sigma_54_int"/>
</dbReference>
<dbReference type="SUPFAM" id="SSF54862">
    <property type="entry name" value="4Fe-4S ferredoxins"/>
    <property type="match status" value="1"/>
</dbReference>
<dbReference type="Gene3D" id="3.40.50.300">
    <property type="entry name" value="P-loop containing nucleotide triphosphate hydrolases"/>
    <property type="match status" value="1"/>
</dbReference>
<evidence type="ECO:0000256" key="9">
    <source>
        <dbReference type="ARBA" id="ARBA00023163"/>
    </source>
</evidence>
<keyword evidence="6" id="KW-0411">Iron-sulfur</keyword>
<protein>
    <submittedName>
        <fullName evidence="14">Sigma54 specific transcriptional regulator</fullName>
    </submittedName>
</protein>
<feature type="domain" description="Sigma-54 factor interaction" evidence="10">
    <location>
        <begin position="541"/>
        <end position="769"/>
    </location>
</feature>
<organism evidence="14 15">
    <name type="scientific">Halanaerobium hydrogeniformans</name>
    <name type="common">Halanaerobium sp. (strain sapolanicus)</name>
    <dbReference type="NCBI Taxonomy" id="656519"/>
    <lineage>
        <taxon>Bacteria</taxon>
        <taxon>Bacillati</taxon>
        <taxon>Bacillota</taxon>
        <taxon>Clostridia</taxon>
        <taxon>Halanaerobiales</taxon>
        <taxon>Halanaerobiaceae</taxon>
        <taxon>Halanaerobium</taxon>
    </lineage>
</organism>
<keyword evidence="9" id="KW-0804">Transcription</keyword>
<dbReference type="Pfam" id="PF13426">
    <property type="entry name" value="PAS_9"/>
    <property type="match status" value="1"/>
</dbReference>
<gene>
    <name evidence="14" type="ordered locus">Halsa_1771</name>
</gene>
<dbReference type="Gene3D" id="1.10.15.40">
    <property type="entry name" value="Electron transport complex subunit B, putative Fe-S cluster"/>
    <property type="match status" value="1"/>
</dbReference>
<dbReference type="CDD" id="cd00009">
    <property type="entry name" value="AAA"/>
    <property type="match status" value="1"/>
</dbReference>
<dbReference type="Proteomes" id="UP000007434">
    <property type="component" value="Chromosome"/>
</dbReference>
<dbReference type="Gene3D" id="1.10.10.60">
    <property type="entry name" value="Homeodomain-like"/>
    <property type="match status" value="1"/>
</dbReference>
<dbReference type="GO" id="GO:0005524">
    <property type="term" value="F:ATP binding"/>
    <property type="evidence" value="ECO:0007669"/>
    <property type="project" value="UniProtKB-KW"/>
</dbReference>
<dbReference type="SMART" id="SM00382">
    <property type="entry name" value="AAA"/>
    <property type="match status" value="1"/>
</dbReference>
<dbReference type="PANTHER" id="PTHR32071:SF57">
    <property type="entry name" value="C4-DICARBOXYLATE TRANSPORT TRANSCRIPTIONAL REGULATORY PROTEIN DCTD"/>
    <property type="match status" value="1"/>
</dbReference>
<keyword evidence="1" id="KW-0004">4Fe-4S</keyword>
<dbReference type="SUPFAM" id="SSF55785">
    <property type="entry name" value="PYP-like sensor domain (PAS domain)"/>
    <property type="match status" value="1"/>
</dbReference>
<reference evidence="14 15" key="1">
    <citation type="submission" date="2010-11" db="EMBL/GenBank/DDBJ databases">
        <title>Complete sequence of Halanaerobium sp. sapolanicus.</title>
        <authorList>
            <consortium name="US DOE Joint Genome Institute"/>
            <person name="Lucas S."/>
            <person name="Copeland A."/>
            <person name="Lapidus A."/>
            <person name="Cheng J.-F."/>
            <person name="Bruce D."/>
            <person name="Goodwin L."/>
            <person name="Pitluck S."/>
            <person name="Davenport K."/>
            <person name="Detter J.C."/>
            <person name="Han C."/>
            <person name="Tapia R."/>
            <person name="Land M."/>
            <person name="Hauser L."/>
            <person name="Jeffries C."/>
            <person name="Kyrpides N."/>
            <person name="Ivanova N."/>
            <person name="Mikhailova N."/>
            <person name="Begemann M.B."/>
            <person name="Mormile M.R."/>
            <person name="Wall J.D."/>
            <person name="Elias D.A."/>
            <person name="Woyke T."/>
        </authorList>
    </citation>
    <scope>NUCLEOTIDE SEQUENCE [LARGE SCALE GENOMIC DNA]</scope>
    <source>
        <strain evidence="15">sapolanicus</strain>
    </source>
</reference>
<keyword evidence="15" id="KW-1185">Reference proteome</keyword>
<dbReference type="PROSITE" id="PS00675">
    <property type="entry name" value="SIGMA54_INTERACT_1"/>
    <property type="match status" value="1"/>
</dbReference>
<dbReference type="SUPFAM" id="SSF46689">
    <property type="entry name" value="Homeodomain-like"/>
    <property type="match status" value="1"/>
</dbReference>
<dbReference type="InterPro" id="IPR025943">
    <property type="entry name" value="Sigma_54_int_dom_ATP-bd_2"/>
</dbReference>
<dbReference type="PROSITE" id="PS51656">
    <property type="entry name" value="4FE4S"/>
    <property type="match status" value="1"/>
</dbReference>
<dbReference type="Pfam" id="PF13237">
    <property type="entry name" value="Fer4_10"/>
    <property type="match status" value="1"/>
</dbReference>
<dbReference type="AlphaFoldDB" id="E4RIX0"/>
<dbReference type="Gene3D" id="3.40.950.10">
    <property type="entry name" value="Fe-only Hydrogenase (Larger Subunit), Chain L, domain 3"/>
    <property type="match status" value="1"/>
</dbReference>
<dbReference type="Pfam" id="PF04060">
    <property type="entry name" value="FeS"/>
    <property type="match status" value="1"/>
</dbReference>
<dbReference type="SMART" id="SM00091">
    <property type="entry name" value="PAS"/>
    <property type="match status" value="1"/>
</dbReference>
<dbReference type="OrthoDB" id="9798098at2"/>
<dbReference type="GO" id="GO:0051539">
    <property type="term" value="F:4 iron, 4 sulfur cluster binding"/>
    <property type="evidence" value="ECO:0007669"/>
    <property type="project" value="UniProtKB-KW"/>
</dbReference>
<keyword evidence="4" id="KW-0067">ATP-binding</keyword>
<evidence type="ECO:0000256" key="5">
    <source>
        <dbReference type="ARBA" id="ARBA00023004"/>
    </source>
</evidence>
<dbReference type="Gene3D" id="3.30.450.20">
    <property type="entry name" value="PAS domain"/>
    <property type="match status" value="1"/>
</dbReference>
<dbReference type="InterPro" id="IPR003593">
    <property type="entry name" value="AAA+_ATPase"/>
</dbReference>
<dbReference type="STRING" id="656519.Halsa_1771"/>
<evidence type="ECO:0000256" key="7">
    <source>
        <dbReference type="ARBA" id="ARBA00023015"/>
    </source>
</evidence>
<dbReference type="InterPro" id="IPR025944">
    <property type="entry name" value="Sigma_54_int_dom_CS"/>
</dbReference>